<sequence>MEHVFVADTNLFFECKRLEELPWSDLAVDPVVIALTKPVLAEIDKHKKSGGRTRKRAIEISGRIRGMLAALPPEVVIQEAGPRVVLRLMPIVQPAPELASSLDYGINDDRIVGTVATISKDETFASVTMLTDDSVAASTAQGLGVSFFLIPESWKRPPEETTEAKRIKELEKDISIYRAQEPVISIANVSGDATAANVVRRVALALEPPEIDRLIDKLKARHPPMEDFSAPEAEVQADGTEISYEAPDAEAIGKYSSEAYPKWIDACRSIFESLHKGRIEPETEVALTFGVANGGTRPASRMRVSFEAIGNIHLSRDAHDPDDDEDQNDDDGQPALPPIPRLPAPPVPPAIRRIVKRPPTASKGVDIATLRMPGSGLRISELEKASRGVMSGLGPQLAAMRSAQSMFDNLHSRGALADLTRGIGPMSDMLRMAEEHDRLRRSLIQTTDIAKPTYIDVPAIRMPLMPEKHNPEGFYYDRWPKGKPTKRGALTCDLFRHQRGEEFFEVDVLFPDDGDVTGAVRCTVEAENLTKPVELLIPVSRKVEAYNLVVIADEMVERCGR</sequence>
<dbReference type="AlphaFoldDB" id="A0A947CYU2"/>
<dbReference type="Proteomes" id="UP000766595">
    <property type="component" value="Unassembled WGS sequence"/>
</dbReference>
<feature type="region of interest" description="Disordered" evidence="1">
    <location>
        <begin position="315"/>
        <end position="358"/>
    </location>
</feature>
<dbReference type="InterPro" id="IPR002716">
    <property type="entry name" value="PIN_dom"/>
</dbReference>
<protein>
    <recommendedName>
        <fullName evidence="2">PIN domain-containing protein</fullName>
    </recommendedName>
</protein>
<gene>
    <name evidence="3" type="ORF">KL771_00005</name>
</gene>
<dbReference type="RefSeq" id="WP_261966533.1">
    <property type="nucleotide sequence ID" value="NZ_JAHHZF010000001.1"/>
</dbReference>
<keyword evidence="4" id="KW-1185">Reference proteome</keyword>
<dbReference type="Pfam" id="PF13638">
    <property type="entry name" value="PIN_4"/>
    <property type="match status" value="1"/>
</dbReference>
<proteinExistence type="predicted"/>
<feature type="compositionally biased region" description="Pro residues" evidence="1">
    <location>
        <begin position="335"/>
        <end position="349"/>
    </location>
</feature>
<reference evidence="3 4" key="1">
    <citation type="submission" date="2021-06" db="EMBL/GenBank/DDBJ databases">
        <authorList>
            <person name="Grouzdev D.S."/>
            <person name="Koziaeva V."/>
        </authorList>
    </citation>
    <scope>NUCLEOTIDE SEQUENCE [LARGE SCALE GENOMIC DNA]</scope>
    <source>
        <strain evidence="3 4">22</strain>
    </source>
</reference>
<organism evidence="3 4">
    <name type="scientific">Prosthecodimorpha staleyi</name>
    <dbReference type="NCBI Taxonomy" id="2840188"/>
    <lineage>
        <taxon>Bacteria</taxon>
        <taxon>Pseudomonadati</taxon>
        <taxon>Pseudomonadota</taxon>
        <taxon>Alphaproteobacteria</taxon>
        <taxon>Hyphomicrobiales</taxon>
        <taxon>Ancalomicrobiaceae</taxon>
        <taxon>Prosthecodimorpha</taxon>
    </lineage>
</organism>
<evidence type="ECO:0000256" key="1">
    <source>
        <dbReference type="SAM" id="MobiDB-lite"/>
    </source>
</evidence>
<evidence type="ECO:0000259" key="2">
    <source>
        <dbReference type="Pfam" id="PF13638"/>
    </source>
</evidence>
<feature type="domain" description="PIN" evidence="2">
    <location>
        <begin position="5"/>
        <end position="146"/>
    </location>
</feature>
<comment type="caution">
    <text evidence="3">The sequence shown here is derived from an EMBL/GenBank/DDBJ whole genome shotgun (WGS) entry which is preliminary data.</text>
</comment>
<accession>A0A947CYU2</accession>
<evidence type="ECO:0000313" key="4">
    <source>
        <dbReference type="Proteomes" id="UP000766595"/>
    </source>
</evidence>
<name>A0A947CYU2_9HYPH</name>
<evidence type="ECO:0000313" key="3">
    <source>
        <dbReference type="EMBL" id="MBT9287818.1"/>
    </source>
</evidence>
<feature type="compositionally biased region" description="Acidic residues" evidence="1">
    <location>
        <begin position="320"/>
        <end position="332"/>
    </location>
</feature>
<dbReference type="EMBL" id="JAHHZF010000001">
    <property type="protein sequence ID" value="MBT9287818.1"/>
    <property type="molecule type" value="Genomic_DNA"/>
</dbReference>